<evidence type="ECO:0000313" key="2">
    <source>
        <dbReference type="EMBL" id="QJB04454.1"/>
    </source>
</evidence>
<sequence>METALISLVCIAMVIIGTVTLCMSAFQGAISVTDSVKAMETEAGIIRRTGIAAVPPAQYSGGNIELMVRNEGQTNLSQFSRWDVIAQYLDDSAVKHVDYVEYTAGNPPGPNQWTVEGIYLLSGDPEAFDPNILDPWEQMKIVINLDPGIGTYGRITVSTPNGVTSECPVSRN</sequence>
<dbReference type="GO" id="GO:0005198">
    <property type="term" value="F:structural molecule activity"/>
    <property type="evidence" value="ECO:0007669"/>
    <property type="project" value="InterPro"/>
</dbReference>
<name>A0A6H1Z7G8_9ZZZZ</name>
<evidence type="ECO:0008006" key="3">
    <source>
        <dbReference type="Google" id="ProtNLM"/>
    </source>
</evidence>
<dbReference type="InterPro" id="IPR002774">
    <property type="entry name" value="Flagellin_arc-type"/>
</dbReference>
<evidence type="ECO:0000313" key="1">
    <source>
        <dbReference type="EMBL" id="QJA43409.1"/>
    </source>
</evidence>
<proteinExistence type="predicted"/>
<dbReference type="EMBL" id="MT143710">
    <property type="protein sequence ID" value="QJA43409.1"/>
    <property type="molecule type" value="Genomic_DNA"/>
</dbReference>
<reference evidence="1" key="1">
    <citation type="submission" date="2020-03" db="EMBL/GenBank/DDBJ databases">
        <title>The deep terrestrial virosphere.</title>
        <authorList>
            <person name="Holmfeldt K."/>
            <person name="Nilsson E."/>
            <person name="Simone D."/>
            <person name="Lopez-Fernandez M."/>
            <person name="Wu X."/>
            <person name="de Brujin I."/>
            <person name="Lundin D."/>
            <person name="Andersson A."/>
            <person name="Bertilsson S."/>
            <person name="Dopson M."/>
        </authorList>
    </citation>
    <scope>NUCLEOTIDE SEQUENCE</scope>
    <source>
        <strain evidence="1">MM171A00097</strain>
        <strain evidence="2">MM171B00243</strain>
    </source>
</reference>
<dbReference type="AlphaFoldDB" id="A0A6H1Z7G8"/>
<dbReference type="GO" id="GO:0097588">
    <property type="term" value="P:archaeal or bacterial-type flagellum-dependent cell motility"/>
    <property type="evidence" value="ECO:0007669"/>
    <property type="project" value="InterPro"/>
</dbReference>
<dbReference type="Pfam" id="PF01917">
    <property type="entry name" value="Flagellin_arch-type"/>
    <property type="match status" value="1"/>
</dbReference>
<protein>
    <recommendedName>
        <fullName evidence="3">Flagellin</fullName>
    </recommendedName>
</protein>
<organism evidence="1">
    <name type="scientific">viral metagenome</name>
    <dbReference type="NCBI Taxonomy" id="1070528"/>
    <lineage>
        <taxon>unclassified sequences</taxon>
        <taxon>metagenomes</taxon>
        <taxon>organismal metagenomes</taxon>
    </lineage>
</organism>
<accession>A0A6H1Z7G8</accession>
<gene>
    <name evidence="1" type="ORF">MM171A00097_0056</name>
    <name evidence="2" type="ORF">MM171B00243_0008</name>
</gene>
<dbReference type="EMBL" id="MT143883">
    <property type="protein sequence ID" value="QJB04454.1"/>
    <property type="molecule type" value="Genomic_DNA"/>
</dbReference>